<name>A0A1X7SNZ5_AMPQE</name>
<feature type="region of interest" description="Disordered" evidence="1">
    <location>
        <begin position="13"/>
        <end position="35"/>
    </location>
</feature>
<accession>A0A1X7SNZ5</accession>
<dbReference type="OrthoDB" id="47375at2759"/>
<proteinExistence type="predicted"/>
<protein>
    <submittedName>
        <fullName evidence="2">Uncharacterized protein</fullName>
    </submittedName>
</protein>
<dbReference type="EnsemblMetazoa" id="Aqu2.1.03825_001">
    <property type="protein sequence ID" value="Aqu2.1.03825_001"/>
    <property type="gene ID" value="Aqu2.1.03825"/>
</dbReference>
<evidence type="ECO:0000313" key="2">
    <source>
        <dbReference type="EnsemblMetazoa" id="Aqu2.1.03825_001"/>
    </source>
</evidence>
<dbReference type="InParanoid" id="A0A1X7SNZ5"/>
<reference evidence="2" key="1">
    <citation type="submission" date="2017-05" db="UniProtKB">
        <authorList>
            <consortium name="EnsemblMetazoa"/>
        </authorList>
    </citation>
    <scope>IDENTIFICATION</scope>
</reference>
<dbReference type="AlphaFoldDB" id="A0A1X7SNZ5"/>
<sequence length="83" mass="9493">RFLRNMSQINKPPVPLLTPVAATTPTGTTPTVDNNKKKKENMRTVLILEHDIDFQPNFKSNLKRTLQEVKSHDPDWDLVLVTV</sequence>
<organism evidence="2">
    <name type="scientific">Amphimedon queenslandica</name>
    <name type="common">Sponge</name>
    <dbReference type="NCBI Taxonomy" id="400682"/>
    <lineage>
        <taxon>Eukaryota</taxon>
        <taxon>Metazoa</taxon>
        <taxon>Porifera</taxon>
        <taxon>Demospongiae</taxon>
        <taxon>Heteroscleromorpha</taxon>
        <taxon>Haplosclerida</taxon>
        <taxon>Niphatidae</taxon>
        <taxon>Amphimedon</taxon>
    </lineage>
</organism>
<evidence type="ECO:0000256" key="1">
    <source>
        <dbReference type="SAM" id="MobiDB-lite"/>
    </source>
</evidence>
<feature type="compositionally biased region" description="Low complexity" evidence="1">
    <location>
        <begin position="17"/>
        <end position="31"/>
    </location>
</feature>